<evidence type="ECO:0000313" key="8">
    <source>
        <dbReference type="EMBL" id="KYP62635.1"/>
    </source>
</evidence>
<keyword evidence="2" id="KW-0677">Repeat</keyword>
<dbReference type="InterPro" id="IPR044974">
    <property type="entry name" value="Disease_R_plants"/>
</dbReference>
<keyword evidence="4" id="KW-0812">Transmembrane</keyword>
<keyword evidence="4" id="KW-1133">Transmembrane helix</keyword>
<keyword evidence="4" id="KW-0472">Membrane</keyword>
<sequence>MAMHQAANLSGYHFKQGVKYEFEFIKEIVELVSSKINRAPLHVADYPVGLESQVLRVKLLLDIGSDDVVHMVGIHGLGGVGKTTLAVAVCNSIADHFEALCFLENVRETAGKHGLQHVQSNLLSEVVGEKEIKLTSVKQGISIIQHRLQQKKVLLIVDDVDKMEQLHAIVGRSDWFGHGSRIIVTTRDKQLLACHGVKRTYELKELNKEHALQLLCWKAFKLEYFDPCYHDVLNRAITYVSGLPLALEVIGSNLFGKSIEQWECALNRYERIPNKEIQEILRVSYDALDEDEQSVFLDIACCYKEYELAEVEDILHAHYDHCMKHQIGVLVQKSLIKITFDGKVTLHDLIEDMGKEIVRQESPKEPGKRSRLWFSKDIVEVLQENKGTSQTEIIFMDFSLFEKVEWDGYAFKRMKNLKTLIIRSGHFSKGPKHLPNILRVLEWWRYPSQDLPFDFHPKKLVICKLPKSSFSSLELAAILLKKIPDLSCLPQLEKLSFQLCQNLFTVHYSVGFLEKLKILNGLGCIKLKSFPPIKLTSLEQLELSFCIGLKRFPEILGKMENITPNGLEETRIKKISLSFKNLTQLQQLYVMRGVSAKRVSSTTVFSNVQRLRLRSCNLSDDFFPTVIPWFANVKELDLSSNNFTVIPECIKQCNFLTRLYLDNCERLQEIRGIPPNLKHFSAIKCLSLTSSCRSMFLSQVLFLMYMIWTLMLYLRYVCLNSSTNIFRIYLDKFF</sequence>
<dbReference type="Pfam" id="PF23282">
    <property type="entry name" value="WHD_ROQ1"/>
    <property type="match status" value="1"/>
</dbReference>
<dbReference type="Gene3D" id="3.40.50.300">
    <property type="entry name" value="P-loop containing nucleotide triphosphate hydrolases"/>
    <property type="match status" value="1"/>
</dbReference>
<evidence type="ECO:0000313" key="9">
    <source>
        <dbReference type="Proteomes" id="UP000075243"/>
    </source>
</evidence>
<evidence type="ECO:0000259" key="7">
    <source>
        <dbReference type="Pfam" id="PF23286"/>
    </source>
</evidence>
<organism evidence="8 9">
    <name type="scientific">Cajanus cajan</name>
    <name type="common">Pigeon pea</name>
    <name type="synonym">Cajanus indicus</name>
    <dbReference type="NCBI Taxonomy" id="3821"/>
    <lineage>
        <taxon>Eukaryota</taxon>
        <taxon>Viridiplantae</taxon>
        <taxon>Streptophyta</taxon>
        <taxon>Embryophyta</taxon>
        <taxon>Tracheophyta</taxon>
        <taxon>Spermatophyta</taxon>
        <taxon>Magnoliopsida</taxon>
        <taxon>eudicotyledons</taxon>
        <taxon>Gunneridae</taxon>
        <taxon>Pentapetalae</taxon>
        <taxon>rosids</taxon>
        <taxon>fabids</taxon>
        <taxon>Fabales</taxon>
        <taxon>Fabaceae</taxon>
        <taxon>Papilionoideae</taxon>
        <taxon>50 kb inversion clade</taxon>
        <taxon>NPAAA clade</taxon>
        <taxon>indigoferoid/millettioid clade</taxon>
        <taxon>Phaseoleae</taxon>
        <taxon>Cajanus</taxon>
    </lineage>
</organism>
<dbReference type="GO" id="GO:0006952">
    <property type="term" value="P:defense response"/>
    <property type="evidence" value="ECO:0007669"/>
    <property type="project" value="InterPro"/>
</dbReference>
<dbReference type="Gene3D" id="3.80.10.10">
    <property type="entry name" value="Ribonuclease Inhibitor"/>
    <property type="match status" value="2"/>
</dbReference>
<keyword evidence="3" id="KW-0611">Plant defense</keyword>
<dbReference type="OMA" id="TNIFRIY"/>
<dbReference type="PANTHER" id="PTHR11017">
    <property type="entry name" value="LEUCINE-RICH REPEAT-CONTAINING PROTEIN"/>
    <property type="match status" value="1"/>
</dbReference>
<dbReference type="Gene3D" id="1.10.8.430">
    <property type="entry name" value="Helical domain of apoptotic protease-activating factors"/>
    <property type="match status" value="1"/>
</dbReference>
<dbReference type="GO" id="GO:0043531">
    <property type="term" value="F:ADP binding"/>
    <property type="evidence" value="ECO:0007669"/>
    <property type="project" value="InterPro"/>
</dbReference>
<dbReference type="Proteomes" id="UP000075243">
    <property type="component" value="Chromosome 8"/>
</dbReference>
<evidence type="ECO:0000256" key="4">
    <source>
        <dbReference type="SAM" id="Phobius"/>
    </source>
</evidence>
<evidence type="ECO:0000256" key="1">
    <source>
        <dbReference type="ARBA" id="ARBA00022614"/>
    </source>
</evidence>
<dbReference type="EMBL" id="CM003610">
    <property type="protein sequence ID" value="KYP62635.1"/>
    <property type="molecule type" value="Genomic_DNA"/>
</dbReference>
<feature type="domain" description="Disease resistance protein Roq1-like winged-helix" evidence="6">
    <location>
        <begin position="290"/>
        <end position="362"/>
    </location>
</feature>
<evidence type="ECO:0000259" key="5">
    <source>
        <dbReference type="Pfam" id="PF00931"/>
    </source>
</evidence>
<dbReference type="InterPro" id="IPR002182">
    <property type="entry name" value="NB-ARC"/>
</dbReference>
<dbReference type="InterPro" id="IPR032675">
    <property type="entry name" value="LRR_dom_sf"/>
</dbReference>
<gene>
    <name evidence="8" type="ORF">KK1_017176</name>
</gene>
<dbReference type="InterPro" id="IPR058192">
    <property type="entry name" value="WHD_ROQ1-like"/>
</dbReference>
<keyword evidence="1" id="KW-0433">Leucine-rich repeat</keyword>
<dbReference type="PANTHER" id="PTHR11017:SF431">
    <property type="entry name" value="ADP-RIBOSYL CYCLASE_CYCLIC ADP-RIBOSE HYDROLASE"/>
    <property type="match status" value="1"/>
</dbReference>
<dbReference type="SUPFAM" id="SSF52058">
    <property type="entry name" value="L domain-like"/>
    <property type="match status" value="1"/>
</dbReference>
<dbReference type="SUPFAM" id="SSF52540">
    <property type="entry name" value="P-loop containing nucleoside triphosphate hydrolases"/>
    <property type="match status" value="1"/>
</dbReference>
<dbReference type="InterPro" id="IPR042197">
    <property type="entry name" value="Apaf_helical"/>
</dbReference>
<reference evidence="8 9" key="1">
    <citation type="journal article" date="2012" name="Nat. Biotechnol.">
        <title>Draft genome sequence of pigeonpea (Cajanus cajan), an orphan legume crop of resource-poor farmers.</title>
        <authorList>
            <person name="Varshney R.K."/>
            <person name="Chen W."/>
            <person name="Li Y."/>
            <person name="Bharti A.K."/>
            <person name="Saxena R.K."/>
            <person name="Schlueter J.A."/>
            <person name="Donoghue M.T."/>
            <person name="Azam S."/>
            <person name="Fan G."/>
            <person name="Whaley A.M."/>
            <person name="Farmer A.D."/>
            <person name="Sheridan J."/>
            <person name="Iwata A."/>
            <person name="Tuteja R."/>
            <person name="Penmetsa R.V."/>
            <person name="Wu W."/>
            <person name="Upadhyaya H.D."/>
            <person name="Yang S.P."/>
            <person name="Shah T."/>
            <person name="Saxena K.B."/>
            <person name="Michael T."/>
            <person name="McCombie W.R."/>
            <person name="Yang B."/>
            <person name="Zhang G."/>
            <person name="Yang H."/>
            <person name="Wang J."/>
            <person name="Spillane C."/>
            <person name="Cook D.R."/>
            <person name="May G.D."/>
            <person name="Xu X."/>
            <person name="Jackson S.A."/>
        </authorList>
    </citation>
    <scope>NUCLEOTIDE SEQUENCE [LARGE SCALE GENOMIC DNA]</scope>
    <source>
        <strain evidence="9">cv. Asha</strain>
    </source>
</reference>
<feature type="domain" description="Disease resistance protein RPS4B/Roq1-like leucine-rich repeats" evidence="7">
    <location>
        <begin position="598"/>
        <end position="672"/>
    </location>
</feature>
<dbReference type="InterPro" id="IPR058546">
    <property type="entry name" value="RPS4B/Roq1-like_LRR"/>
</dbReference>
<dbReference type="AlphaFoldDB" id="A0A151T6I7"/>
<feature type="domain" description="NB-ARC" evidence="5">
    <location>
        <begin position="65"/>
        <end position="221"/>
    </location>
</feature>
<dbReference type="InterPro" id="IPR027417">
    <property type="entry name" value="P-loop_NTPase"/>
</dbReference>
<evidence type="ECO:0000256" key="2">
    <source>
        <dbReference type="ARBA" id="ARBA00022737"/>
    </source>
</evidence>
<dbReference type="Pfam" id="PF00931">
    <property type="entry name" value="NB-ARC"/>
    <property type="match status" value="1"/>
</dbReference>
<keyword evidence="9" id="KW-1185">Reference proteome</keyword>
<dbReference type="Gramene" id="C.cajan_16688.t">
    <property type="protein sequence ID" value="C.cajan_16688.t"/>
    <property type="gene ID" value="C.cajan_16688"/>
</dbReference>
<dbReference type="Pfam" id="PF23286">
    <property type="entry name" value="LRR_13"/>
    <property type="match status" value="1"/>
</dbReference>
<proteinExistence type="predicted"/>
<accession>A0A151T6I7</accession>
<dbReference type="InterPro" id="IPR036390">
    <property type="entry name" value="WH_DNA-bd_sf"/>
</dbReference>
<protein>
    <submittedName>
        <fullName evidence="8">TMV resistance protein N</fullName>
    </submittedName>
</protein>
<dbReference type="SUPFAM" id="SSF46785">
    <property type="entry name" value="Winged helix' DNA-binding domain"/>
    <property type="match status" value="1"/>
</dbReference>
<name>A0A151T6I7_CAJCA</name>
<evidence type="ECO:0000259" key="6">
    <source>
        <dbReference type="Pfam" id="PF23282"/>
    </source>
</evidence>
<feature type="transmembrane region" description="Helical" evidence="4">
    <location>
        <begin position="695"/>
        <end position="714"/>
    </location>
</feature>
<dbReference type="PRINTS" id="PR00364">
    <property type="entry name" value="DISEASERSIST"/>
</dbReference>
<evidence type="ECO:0000256" key="3">
    <source>
        <dbReference type="ARBA" id="ARBA00022821"/>
    </source>
</evidence>